<reference evidence="2" key="1">
    <citation type="submission" date="2025-08" db="UniProtKB">
        <authorList>
            <consortium name="RefSeq"/>
        </authorList>
    </citation>
    <scope>IDENTIFICATION</scope>
</reference>
<dbReference type="GeneID" id="105111885"/>
<proteinExistence type="predicted"/>
<keyword evidence="1" id="KW-1185">Reference proteome</keyword>
<organism evidence="1 2">
    <name type="scientific">Populus euphratica</name>
    <name type="common">Euphrates poplar</name>
    <dbReference type="NCBI Taxonomy" id="75702"/>
    <lineage>
        <taxon>Eukaryota</taxon>
        <taxon>Viridiplantae</taxon>
        <taxon>Streptophyta</taxon>
        <taxon>Embryophyta</taxon>
        <taxon>Tracheophyta</taxon>
        <taxon>Spermatophyta</taxon>
        <taxon>Magnoliopsida</taxon>
        <taxon>eudicotyledons</taxon>
        <taxon>Gunneridae</taxon>
        <taxon>Pentapetalae</taxon>
        <taxon>rosids</taxon>
        <taxon>fabids</taxon>
        <taxon>Malpighiales</taxon>
        <taxon>Salicaceae</taxon>
        <taxon>Saliceae</taxon>
        <taxon>Populus</taxon>
    </lineage>
</organism>
<protein>
    <submittedName>
        <fullName evidence="2">Uncharacterized protein LOC105111885 isoform X1</fullName>
    </submittedName>
</protein>
<evidence type="ECO:0000313" key="1">
    <source>
        <dbReference type="Proteomes" id="UP000694918"/>
    </source>
</evidence>
<dbReference type="AlphaFoldDB" id="A0AAJ6T6U8"/>
<dbReference type="KEGG" id="peu:105111885"/>
<dbReference type="RefSeq" id="XP_011005658.1">
    <property type="nucleotide sequence ID" value="XM_011007356.1"/>
</dbReference>
<gene>
    <name evidence="2" type="primary">LOC105111885</name>
</gene>
<accession>A0AAJ6T6U8</accession>
<name>A0AAJ6T6U8_POPEU</name>
<sequence>MIPFAGAVVANLVRDSDKLAMGTLKVAIHMCDLDAICLPFEESAAFEVHGMLQARPKQDMSHLNCDVACEIPTGLLFTSTIVSTGTQFWRCGSFTQLLPRWFQLINSQPVVFMAKEANAVSSASKDFGFQQPSGTFLRSQIGYSHISNCNFLQKYSGNQVTNITIA</sequence>
<evidence type="ECO:0000313" key="2">
    <source>
        <dbReference type="RefSeq" id="XP_011005658.1"/>
    </source>
</evidence>
<dbReference type="Proteomes" id="UP000694918">
    <property type="component" value="Unplaced"/>
</dbReference>